<dbReference type="PANTHER" id="PTHR30383">
    <property type="entry name" value="THIOESTERASE 1/PROTEASE 1/LYSOPHOSPHOLIPASE L1"/>
    <property type="match status" value="1"/>
</dbReference>
<sequence length="253" mass="28831">MKEVLCCIGDSLTAGKHSYNWVKDIELFFKKNNINYGVINKANDGETAAVVRSRLKKDVIDLNPSVVVVLIGGNDLIGTVHTSAGPMYMKMFPEIQTELPSIDGYRREMNEIVKILDEDLPLDTKIIILSPPPIGEGGIESEEWNLGEKFHEICSESVTNRIGNSDSNRILYRNLYQIVKDDMIRFDCKQKLELSLYTISKSRILSYLMGWKGVRYINGFDYTTDGIHFCEEFGIICKELIIQLLYECNILED</sequence>
<dbReference type="InterPro" id="IPR013830">
    <property type="entry name" value="SGNH_hydro"/>
</dbReference>
<name>A0A6C0AV10_9ZZZZ</name>
<dbReference type="Pfam" id="PF13472">
    <property type="entry name" value="Lipase_GDSL_2"/>
    <property type="match status" value="1"/>
</dbReference>
<dbReference type="SUPFAM" id="SSF52266">
    <property type="entry name" value="SGNH hydrolase"/>
    <property type="match status" value="1"/>
</dbReference>
<dbReference type="InterPro" id="IPR036514">
    <property type="entry name" value="SGNH_hydro_sf"/>
</dbReference>
<dbReference type="AlphaFoldDB" id="A0A6C0AV10"/>
<dbReference type="EMBL" id="MN738761">
    <property type="protein sequence ID" value="QHS83664.1"/>
    <property type="molecule type" value="Genomic_DNA"/>
</dbReference>
<dbReference type="InterPro" id="IPR051532">
    <property type="entry name" value="Ester_Hydrolysis_Enzymes"/>
</dbReference>
<evidence type="ECO:0000313" key="2">
    <source>
        <dbReference type="EMBL" id="QHS83664.1"/>
    </source>
</evidence>
<proteinExistence type="predicted"/>
<reference evidence="2" key="1">
    <citation type="journal article" date="2020" name="Nature">
        <title>Giant virus diversity and host interactions through global metagenomics.</title>
        <authorList>
            <person name="Schulz F."/>
            <person name="Roux S."/>
            <person name="Paez-Espino D."/>
            <person name="Jungbluth S."/>
            <person name="Walsh D.A."/>
            <person name="Denef V.J."/>
            <person name="McMahon K.D."/>
            <person name="Konstantinidis K.T."/>
            <person name="Eloe-Fadrosh E.A."/>
            <person name="Kyrpides N.C."/>
            <person name="Woyke T."/>
        </authorList>
    </citation>
    <scope>NUCLEOTIDE SEQUENCE</scope>
    <source>
        <strain evidence="2">GVMAG-S-ERX555961-36</strain>
    </source>
</reference>
<feature type="domain" description="SGNH hydrolase-type esterase" evidence="1">
    <location>
        <begin position="7"/>
        <end position="139"/>
    </location>
</feature>
<accession>A0A6C0AV10</accession>
<organism evidence="2">
    <name type="scientific">viral metagenome</name>
    <dbReference type="NCBI Taxonomy" id="1070528"/>
    <lineage>
        <taxon>unclassified sequences</taxon>
        <taxon>metagenomes</taxon>
        <taxon>organismal metagenomes</taxon>
    </lineage>
</organism>
<dbReference type="Gene3D" id="3.40.50.1110">
    <property type="entry name" value="SGNH hydrolase"/>
    <property type="match status" value="1"/>
</dbReference>
<protein>
    <recommendedName>
        <fullName evidence="1">SGNH hydrolase-type esterase domain-containing protein</fullName>
    </recommendedName>
</protein>
<evidence type="ECO:0000259" key="1">
    <source>
        <dbReference type="Pfam" id="PF13472"/>
    </source>
</evidence>